<feature type="transmembrane region" description="Helical" evidence="2">
    <location>
        <begin position="109"/>
        <end position="130"/>
    </location>
</feature>
<evidence type="ECO:0000256" key="2">
    <source>
        <dbReference type="SAM" id="Phobius"/>
    </source>
</evidence>
<keyword evidence="2" id="KW-0812">Transmembrane</keyword>
<accession>A0ABP3EWJ9</accession>
<organism evidence="3 4">
    <name type="scientific">Streptomyces polychromogenes</name>
    <dbReference type="NCBI Taxonomy" id="67342"/>
    <lineage>
        <taxon>Bacteria</taxon>
        <taxon>Bacillati</taxon>
        <taxon>Actinomycetota</taxon>
        <taxon>Actinomycetes</taxon>
        <taxon>Kitasatosporales</taxon>
        <taxon>Streptomycetaceae</taxon>
        <taxon>Streptomyces</taxon>
    </lineage>
</organism>
<evidence type="ECO:0000256" key="1">
    <source>
        <dbReference type="SAM" id="MobiDB-lite"/>
    </source>
</evidence>
<feature type="transmembrane region" description="Helical" evidence="2">
    <location>
        <begin position="85"/>
        <end position="103"/>
    </location>
</feature>
<evidence type="ECO:0000313" key="3">
    <source>
        <dbReference type="EMBL" id="GAA0279333.1"/>
    </source>
</evidence>
<evidence type="ECO:0008006" key="5">
    <source>
        <dbReference type="Google" id="ProtNLM"/>
    </source>
</evidence>
<dbReference type="Pfam" id="PF11298">
    <property type="entry name" value="DUF3099"/>
    <property type="match status" value="1"/>
</dbReference>
<feature type="region of interest" description="Disordered" evidence="1">
    <location>
        <begin position="135"/>
        <end position="163"/>
    </location>
</feature>
<comment type="caution">
    <text evidence="3">The sequence shown here is derived from an EMBL/GenBank/DDBJ whole genome shotgun (WGS) entry which is preliminary data.</text>
</comment>
<keyword evidence="2" id="KW-1133">Transmembrane helix</keyword>
<keyword evidence="2" id="KW-0472">Membrane</keyword>
<proteinExistence type="predicted"/>
<dbReference type="Proteomes" id="UP001501867">
    <property type="component" value="Unassembled WGS sequence"/>
</dbReference>
<keyword evidence="4" id="KW-1185">Reference proteome</keyword>
<sequence length="163" mass="17410">MIAHNQDMSSLLAARCAHVGPVWVRGADRAPRAAPFGRDPLLPAVSGAAYGGGMQRTKRNGAEVFRITGARMGLAEDVRGRQRRYVISMGIRTLSVIATVILWNVERHVAIVTLAAGLLLPYIAVVIANAGRESTPSLPSHFVPAPVRPALEPGNLRKSSDQS</sequence>
<dbReference type="EMBL" id="BAAABV010000010">
    <property type="protein sequence ID" value="GAA0279333.1"/>
    <property type="molecule type" value="Genomic_DNA"/>
</dbReference>
<gene>
    <name evidence="3" type="ORF">GCM10010302_16280</name>
</gene>
<dbReference type="InterPro" id="IPR021449">
    <property type="entry name" value="DUF3099"/>
</dbReference>
<name>A0ABP3EWJ9_9ACTN</name>
<protein>
    <recommendedName>
        <fullName evidence="5">DUF3099 domain-containing protein</fullName>
    </recommendedName>
</protein>
<reference evidence="4" key="1">
    <citation type="journal article" date="2019" name="Int. J. Syst. Evol. Microbiol.">
        <title>The Global Catalogue of Microorganisms (GCM) 10K type strain sequencing project: providing services to taxonomists for standard genome sequencing and annotation.</title>
        <authorList>
            <consortium name="The Broad Institute Genomics Platform"/>
            <consortium name="The Broad Institute Genome Sequencing Center for Infectious Disease"/>
            <person name="Wu L."/>
            <person name="Ma J."/>
        </authorList>
    </citation>
    <scope>NUCLEOTIDE SEQUENCE [LARGE SCALE GENOMIC DNA]</scope>
    <source>
        <strain evidence="4">JCM 4505</strain>
    </source>
</reference>
<evidence type="ECO:0000313" key="4">
    <source>
        <dbReference type="Proteomes" id="UP001501867"/>
    </source>
</evidence>